<evidence type="ECO:0000313" key="10">
    <source>
        <dbReference type="Proteomes" id="UP000252733"/>
    </source>
</evidence>
<dbReference type="EC" id="1.15.1.1" evidence="2 6"/>
<accession>A0A2T0XB86</accession>
<feature type="binding site" evidence="5">
    <location>
        <position position="115"/>
    </location>
    <ligand>
        <name>Mn(2+)</name>
        <dbReference type="ChEBI" id="CHEBI:29035"/>
    </ligand>
</feature>
<dbReference type="InterPro" id="IPR019833">
    <property type="entry name" value="Mn/Fe_SOD_BS"/>
</dbReference>
<dbReference type="GO" id="GO:0046872">
    <property type="term" value="F:metal ion binding"/>
    <property type="evidence" value="ECO:0007669"/>
    <property type="project" value="UniProtKB-KW"/>
</dbReference>
<reference evidence="9 10" key="1">
    <citation type="submission" date="2018-07" db="EMBL/GenBank/DDBJ databases">
        <title>Freshwater and sediment microbial communities from various areas in North America, analyzing microbe dynamics in response to fracking.</title>
        <authorList>
            <person name="Lamendella R."/>
        </authorList>
    </citation>
    <scope>NUCLEOTIDE SEQUENCE [LARGE SCALE GENOMIC DNA]</scope>
    <source>
        <strain evidence="9 10">160A</strain>
    </source>
</reference>
<comment type="function">
    <text evidence="6">Destroys radicals which are normally produced within the cells and which are toxic to biological systems.</text>
</comment>
<evidence type="ECO:0000256" key="2">
    <source>
        <dbReference type="ARBA" id="ARBA00012682"/>
    </source>
</evidence>
<comment type="caution">
    <text evidence="9">The sequence shown here is derived from an EMBL/GenBank/DDBJ whole genome shotgun (WGS) entry which is preliminary data.</text>
</comment>
<feature type="binding site" evidence="5">
    <location>
        <position position="205"/>
    </location>
    <ligand>
        <name>Mn(2+)</name>
        <dbReference type="ChEBI" id="CHEBI:29035"/>
    </ligand>
</feature>
<dbReference type="PRINTS" id="PR01703">
    <property type="entry name" value="MNSODISMTASE"/>
</dbReference>
<dbReference type="Proteomes" id="UP000252733">
    <property type="component" value="Unassembled WGS sequence"/>
</dbReference>
<feature type="binding site" evidence="5">
    <location>
        <position position="201"/>
    </location>
    <ligand>
        <name>Mn(2+)</name>
        <dbReference type="ChEBI" id="CHEBI:29035"/>
    </ligand>
</feature>
<dbReference type="AlphaFoldDB" id="A0A2T0XB86"/>
<dbReference type="PANTHER" id="PTHR43595:SF2">
    <property type="entry name" value="SMALL RIBOSOMAL SUBUNIT PROTEIN MS42"/>
    <property type="match status" value="1"/>
</dbReference>
<dbReference type="RefSeq" id="WP_106154073.1">
    <property type="nucleotide sequence ID" value="NZ_PVTS01000016.1"/>
</dbReference>
<evidence type="ECO:0000256" key="6">
    <source>
        <dbReference type="RuleBase" id="RU000414"/>
    </source>
</evidence>
<keyword evidence="4 6" id="KW-0560">Oxidoreductase</keyword>
<evidence type="ECO:0000256" key="3">
    <source>
        <dbReference type="ARBA" id="ARBA00022723"/>
    </source>
</evidence>
<dbReference type="SUPFAM" id="SSF54719">
    <property type="entry name" value="Fe,Mn superoxide dismutase (SOD), C-terminal domain"/>
    <property type="match status" value="1"/>
</dbReference>
<proteinExistence type="inferred from homology"/>
<evidence type="ECO:0000256" key="4">
    <source>
        <dbReference type="ARBA" id="ARBA00023002"/>
    </source>
</evidence>
<dbReference type="Gene3D" id="3.55.40.20">
    <property type="entry name" value="Iron/manganese superoxide dismutase, C-terminal domain"/>
    <property type="match status" value="1"/>
</dbReference>
<sequence length="245" mass="27655">MERRHFLSLVGMAAVGACVPTGKKSNNNGATASAAATIDGHKFPELGYAYDALEPYIDAQTMELHYDKHHRGYYGKFMKAIEGTEMETTAMHQIFANVSGHSESVRNNGGGYYNHRLFWENMSPDGGEPSARLLNALVKDFGSMDEFKKEFSDAAKTQFGSGWAWLYLDGNKKLKVTSTPNQDNPLMDVVSENGIPLLALDVWEHAYYLKYQNMRGTYVDNFWNVVDWKTVSKRWEKANKGEWKG</sequence>
<evidence type="ECO:0000256" key="5">
    <source>
        <dbReference type="PIRSR" id="PIRSR000349-1"/>
    </source>
</evidence>
<dbReference type="PANTHER" id="PTHR43595">
    <property type="entry name" value="37S RIBOSOMAL PROTEIN S26, MITOCHONDRIAL"/>
    <property type="match status" value="1"/>
</dbReference>
<dbReference type="EMBL" id="QPIZ01000010">
    <property type="protein sequence ID" value="RCW35240.1"/>
    <property type="molecule type" value="Genomic_DNA"/>
</dbReference>
<dbReference type="Gene3D" id="1.10.287.990">
    <property type="entry name" value="Fe,Mn superoxide dismutase (SOD) domain"/>
    <property type="match status" value="1"/>
</dbReference>
<dbReference type="InterPro" id="IPR019831">
    <property type="entry name" value="Mn/Fe_SOD_N"/>
</dbReference>
<dbReference type="GO" id="GO:0005737">
    <property type="term" value="C:cytoplasm"/>
    <property type="evidence" value="ECO:0007669"/>
    <property type="project" value="TreeGrafter"/>
</dbReference>
<dbReference type="PIRSF" id="PIRSF000349">
    <property type="entry name" value="SODismutase"/>
    <property type="match status" value="1"/>
</dbReference>
<evidence type="ECO:0000313" key="9">
    <source>
        <dbReference type="EMBL" id="RCW35240.1"/>
    </source>
</evidence>
<dbReference type="InterPro" id="IPR036314">
    <property type="entry name" value="SOD_C_sf"/>
</dbReference>
<organism evidence="9 10">
    <name type="scientific">Marinilabilia salmonicolor</name>
    <dbReference type="NCBI Taxonomy" id="989"/>
    <lineage>
        <taxon>Bacteria</taxon>
        <taxon>Pseudomonadati</taxon>
        <taxon>Bacteroidota</taxon>
        <taxon>Bacteroidia</taxon>
        <taxon>Marinilabiliales</taxon>
        <taxon>Marinilabiliaceae</taxon>
        <taxon>Marinilabilia</taxon>
    </lineage>
</organism>
<gene>
    <name evidence="9" type="ORF">DFO77_1105</name>
</gene>
<protein>
    <recommendedName>
        <fullName evidence="2 6">Superoxide dismutase</fullName>
        <ecNumber evidence="2 6">1.15.1.1</ecNumber>
    </recommendedName>
</protein>
<dbReference type="GO" id="GO:0004784">
    <property type="term" value="F:superoxide dismutase activity"/>
    <property type="evidence" value="ECO:0007669"/>
    <property type="project" value="UniProtKB-EC"/>
</dbReference>
<dbReference type="InterPro" id="IPR019832">
    <property type="entry name" value="Mn/Fe_SOD_C"/>
</dbReference>
<feature type="domain" description="Manganese/iron superoxide dismutase N-terminal" evidence="7">
    <location>
        <begin position="41"/>
        <end position="123"/>
    </location>
</feature>
<evidence type="ECO:0000256" key="1">
    <source>
        <dbReference type="ARBA" id="ARBA00008714"/>
    </source>
</evidence>
<dbReference type="SUPFAM" id="SSF46609">
    <property type="entry name" value="Fe,Mn superoxide dismutase (SOD), N-terminal domain"/>
    <property type="match status" value="1"/>
</dbReference>
<keyword evidence="3 5" id="KW-0479">Metal-binding</keyword>
<feature type="domain" description="Manganese/iron superoxide dismutase C-terminal" evidence="8">
    <location>
        <begin position="130"/>
        <end position="234"/>
    </location>
</feature>
<evidence type="ECO:0000259" key="8">
    <source>
        <dbReference type="Pfam" id="PF02777"/>
    </source>
</evidence>
<dbReference type="OrthoDB" id="9803125at2"/>
<dbReference type="PROSITE" id="PS00088">
    <property type="entry name" value="SOD_MN"/>
    <property type="match status" value="1"/>
</dbReference>
<feature type="binding site" evidence="5">
    <location>
        <position position="65"/>
    </location>
    <ligand>
        <name>Mn(2+)</name>
        <dbReference type="ChEBI" id="CHEBI:29035"/>
    </ligand>
</feature>
<keyword evidence="10" id="KW-1185">Reference proteome</keyword>
<dbReference type="Pfam" id="PF02777">
    <property type="entry name" value="Sod_Fe_C"/>
    <property type="match status" value="1"/>
</dbReference>
<dbReference type="STRING" id="1168289.GCA_000259075_03636"/>
<dbReference type="Pfam" id="PF00081">
    <property type="entry name" value="Sod_Fe_N"/>
    <property type="match status" value="1"/>
</dbReference>
<evidence type="ECO:0000259" key="7">
    <source>
        <dbReference type="Pfam" id="PF00081"/>
    </source>
</evidence>
<comment type="similarity">
    <text evidence="1 6">Belongs to the iron/manganese superoxide dismutase family.</text>
</comment>
<dbReference type="PROSITE" id="PS51257">
    <property type="entry name" value="PROKAR_LIPOPROTEIN"/>
    <property type="match status" value="1"/>
</dbReference>
<comment type="catalytic activity">
    <reaction evidence="6">
        <text>2 superoxide + 2 H(+) = H2O2 + O2</text>
        <dbReference type="Rhea" id="RHEA:20696"/>
        <dbReference type="ChEBI" id="CHEBI:15378"/>
        <dbReference type="ChEBI" id="CHEBI:15379"/>
        <dbReference type="ChEBI" id="CHEBI:16240"/>
        <dbReference type="ChEBI" id="CHEBI:18421"/>
        <dbReference type="EC" id="1.15.1.1"/>
    </reaction>
</comment>
<name>A0A2T0XB86_9BACT</name>
<dbReference type="InterPro" id="IPR036324">
    <property type="entry name" value="Mn/Fe_SOD_N_sf"/>
</dbReference>
<dbReference type="FunFam" id="3.55.40.20:FF:000001">
    <property type="entry name" value="Superoxide dismutase"/>
    <property type="match status" value="1"/>
</dbReference>
<dbReference type="InterPro" id="IPR001189">
    <property type="entry name" value="Mn/Fe_SOD"/>
</dbReference>